<gene>
    <name evidence="10" type="ORF">IEE_00257</name>
</gene>
<comment type="subcellular location">
    <subcellularLocation>
        <location evidence="1">Cell membrane</location>
        <topology evidence="1">Single-pass membrane protein</topology>
    </subcellularLocation>
</comment>
<feature type="transmembrane region" description="Helical" evidence="6">
    <location>
        <begin position="38"/>
        <end position="57"/>
    </location>
</feature>
<evidence type="ECO:0000256" key="3">
    <source>
        <dbReference type="ARBA" id="ARBA00022692"/>
    </source>
</evidence>
<keyword evidence="3 6" id="KW-0812">Transmembrane</keyword>
<proteinExistence type="predicted"/>
<dbReference type="InterPro" id="IPR054530">
    <property type="entry name" value="TcaA_4th"/>
</dbReference>
<protein>
    <recommendedName>
        <fullName evidence="12">Membrane-associated protein</fullName>
    </recommendedName>
</protein>
<dbReference type="Pfam" id="PF22813">
    <property type="entry name" value="TcaA_2nd"/>
    <property type="match status" value="1"/>
</dbReference>
<dbReference type="InterPro" id="IPR054529">
    <property type="entry name" value="TcaA_2nd"/>
</dbReference>
<keyword evidence="4 6" id="KW-1133">Transmembrane helix</keyword>
<evidence type="ECO:0000256" key="5">
    <source>
        <dbReference type="ARBA" id="ARBA00023136"/>
    </source>
</evidence>
<dbReference type="GO" id="GO:0005886">
    <property type="term" value="C:plasma membrane"/>
    <property type="evidence" value="ECO:0007669"/>
    <property type="project" value="UniProtKB-SubCell"/>
</dbReference>
<dbReference type="PATRIC" id="fig|1053189.3.peg.257"/>
<evidence type="ECO:0000259" key="7">
    <source>
        <dbReference type="Pfam" id="PF22813"/>
    </source>
</evidence>
<dbReference type="PANTHER" id="PTHR40038:SF1">
    <property type="entry name" value="MEMBRANE-ASSOCIATED PROTEIN TCAA"/>
    <property type="match status" value="1"/>
</dbReference>
<dbReference type="EMBL" id="AHDJ01000004">
    <property type="protein sequence ID" value="EJQ53213.1"/>
    <property type="molecule type" value="Genomic_DNA"/>
</dbReference>
<feature type="domain" description="TcaA second" evidence="7">
    <location>
        <begin position="64"/>
        <end position="159"/>
    </location>
</feature>
<comment type="caution">
    <text evidence="10">The sequence shown here is derived from an EMBL/GenBank/DDBJ whole genome shotgun (WGS) entry which is preliminary data.</text>
</comment>
<dbReference type="Pfam" id="PF22819">
    <property type="entry name" value="TcaA_5th"/>
    <property type="match status" value="1"/>
</dbReference>
<keyword evidence="5 6" id="KW-0472">Membrane</keyword>
<feature type="domain" description="TcaA protein NTF2-like" evidence="8">
    <location>
        <begin position="316"/>
        <end position="429"/>
    </location>
</feature>
<organism evidence="10 11">
    <name type="scientific">Bacillus cereus BAG5X1-1</name>
    <dbReference type="NCBI Taxonomy" id="1053189"/>
    <lineage>
        <taxon>Bacteria</taxon>
        <taxon>Bacillati</taxon>
        <taxon>Bacillota</taxon>
        <taxon>Bacilli</taxon>
        <taxon>Bacillales</taxon>
        <taxon>Bacillaceae</taxon>
        <taxon>Bacillus</taxon>
        <taxon>Bacillus cereus group</taxon>
    </lineage>
</organism>
<feature type="domain" description="TcaA 4th" evidence="9">
    <location>
        <begin position="163"/>
        <end position="233"/>
    </location>
</feature>
<evidence type="ECO:0000256" key="4">
    <source>
        <dbReference type="ARBA" id="ARBA00022989"/>
    </source>
</evidence>
<dbReference type="PANTHER" id="PTHR40038">
    <property type="entry name" value="MEMBRANE-ASSOCIATED PROTEIN TCAA"/>
    <property type="match status" value="1"/>
</dbReference>
<name>J7Y8F6_BACCE</name>
<evidence type="ECO:0000313" key="11">
    <source>
        <dbReference type="Proteomes" id="UP000006600"/>
    </source>
</evidence>
<reference evidence="10 11" key="1">
    <citation type="submission" date="2012-04" db="EMBL/GenBank/DDBJ databases">
        <title>The Genome Sequence of Bacillus cereus BAG5X1-1.</title>
        <authorList>
            <consortium name="The Broad Institute Genome Sequencing Platform"/>
            <consortium name="The Broad Institute Genome Sequencing Center for Infectious Disease"/>
            <person name="Feldgarden M."/>
            <person name="Van der Auwera G.A."/>
            <person name="Mahillon J."/>
            <person name="Duprez V."/>
            <person name="Timmery S."/>
            <person name="Mattelet C."/>
            <person name="Dierick K."/>
            <person name="Sun M."/>
            <person name="Yu Z."/>
            <person name="Zhu L."/>
            <person name="Hu X."/>
            <person name="Shank E.B."/>
            <person name="Swiecicka I."/>
            <person name="Hansen B.M."/>
            <person name="Andrup L."/>
            <person name="Young S.K."/>
            <person name="Zeng Q."/>
            <person name="Gargeya S."/>
            <person name="Fitzgerald M."/>
            <person name="Haas B."/>
            <person name="Abouelleil A."/>
            <person name="Alvarado L."/>
            <person name="Arachchi H.M."/>
            <person name="Berlin A."/>
            <person name="Chapman S.B."/>
            <person name="Goldberg J."/>
            <person name="Griggs A."/>
            <person name="Gujja S."/>
            <person name="Hansen M."/>
            <person name="Howarth C."/>
            <person name="Imamovic A."/>
            <person name="Larimer J."/>
            <person name="McCowen C."/>
            <person name="Montmayeur A."/>
            <person name="Murphy C."/>
            <person name="Neiman D."/>
            <person name="Pearson M."/>
            <person name="Priest M."/>
            <person name="Roberts A."/>
            <person name="Saif S."/>
            <person name="Shea T."/>
            <person name="Sisk P."/>
            <person name="Sykes S."/>
            <person name="Wortman J."/>
            <person name="Nusbaum C."/>
            <person name="Birren B."/>
        </authorList>
    </citation>
    <scope>NUCLEOTIDE SEQUENCE [LARGE SCALE GENOMIC DNA]</scope>
    <source>
        <strain evidence="10 11">BAG5X1-1</strain>
    </source>
</reference>
<feature type="domain" description="TcaA 4th" evidence="9">
    <location>
        <begin position="239"/>
        <end position="310"/>
    </location>
</feature>
<dbReference type="Proteomes" id="UP000006600">
    <property type="component" value="Unassembled WGS sequence"/>
</dbReference>
<evidence type="ECO:0000256" key="6">
    <source>
        <dbReference type="SAM" id="Phobius"/>
    </source>
</evidence>
<sequence>MNFCPKCRSKLEEISGDTAASSEEIQLETRPVQINKNVFLIIGFIVIVALLFGAYQFGANKFSKEKQVNVMIEAFQNKDVSAIDEFVKVDDPGLKVKPEDIKAYIRYLKDNPSYNKTLLSYLQKEAVDENSASDTASFQDGTIIEDGKEWFLYPKYKFSMKSYYMNVSTTAKNAEIYVNDKKETELSSGKTSKELGPYFPGAYVVKAKAKSELTELETEKEVDLANEKNGTVEVNLSLEGNYVTISSDEKEAAVFVNGQKRGKLSNGSYKLGPVATDETIEVHLEKNSDLGVIKSESIKIGEQSTYYLKFPKETSSSAAGEFVRTHIYDNVRAISLNDFSIIESNYDKSGPSYKEDREYLQYLHKKGITEDLLTMDIRNVERQSETKYKVTTYEEYHIRYGDGSVKFKSFNNEHIVTVNGNGKILYYSLGANNTLKSEEISGPTR</sequence>
<dbReference type="InterPro" id="IPR054528">
    <property type="entry name" value="TcaA_5th"/>
</dbReference>
<evidence type="ECO:0000256" key="2">
    <source>
        <dbReference type="ARBA" id="ARBA00022475"/>
    </source>
</evidence>
<dbReference type="Pfam" id="PF22820">
    <property type="entry name" value="TcaA_3rd_4th"/>
    <property type="match status" value="2"/>
</dbReference>
<evidence type="ECO:0000256" key="1">
    <source>
        <dbReference type="ARBA" id="ARBA00004162"/>
    </source>
</evidence>
<evidence type="ECO:0000313" key="10">
    <source>
        <dbReference type="EMBL" id="EJQ53213.1"/>
    </source>
</evidence>
<dbReference type="AlphaFoldDB" id="J7Y8F6"/>
<accession>J7Y8F6</accession>
<evidence type="ECO:0000259" key="9">
    <source>
        <dbReference type="Pfam" id="PF22820"/>
    </source>
</evidence>
<keyword evidence="2" id="KW-1003">Cell membrane</keyword>
<evidence type="ECO:0000259" key="8">
    <source>
        <dbReference type="Pfam" id="PF22819"/>
    </source>
</evidence>
<evidence type="ECO:0008006" key="12">
    <source>
        <dbReference type="Google" id="ProtNLM"/>
    </source>
</evidence>
<dbReference type="HOGENOM" id="CLU_044438_0_0_9"/>